<proteinExistence type="predicted"/>
<evidence type="ECO:0000313" key="4">
    <source>
        <dbReference type="EnsemblMetazoa" id="HelroP153467"/>
    </source>
</evidence>
<feature type="region of interest" description="Disordered" evidence="1">
    <location>
        <begin position="48"/>
        <end position="67"/>
    </location>
</feature>
<dbReference type="EMBL" id="KB097495">
    <property type="protein sequence ID" value="ESN96755.1"/>
    <property type="molecule type" value="Genomic_DNA"/>
</dbReference>
<evidence type="ECO:0000313" key="5">
    <source>
        <dbReference type="Proteomes" id="UP000015101"/>
    </source>
</evidence>
<reference evidence="3 5" key="2">
    <citation type="journal article" date="2013" name="Nature">
        <title>Insights into bilaterian evolution from three spiralian genomes.</title>
        <authorList>
            <person name="Simakov O."/>
            <person name="Marletaz F."/>
            <person name="Cho S.J."/>
            <person name="Edsinger-Gonzales E."/>
            <person name="Havlak P."/>
            <person name="Hellsten U."/>
            <person name="Kuo D.H."/>
            <person name="Larsson T."/>
            <person name="Lv J."/>
            <person name="Arendt D."/>
            <person name="Savage R."/>
            <person name="Osoegawa K."/>
            <person name="de Jong P."/>
            <person name="Grimwood J."/>
            <person name="Chapman J.A."/>
            <person name="Shapiro H."/>
            <person name="Aerts A."/>
            <person name="Otillar R.P."/>
            <person name="Terry A.Y."/>
            <person name="Boore J.L."/>
            <person name="Grigoriev I.V."/>
            <person name="Lindberg D.R."/>
            <person name="Seaver E.C."/>
            <person name="Weisblat D.A."/>
            <person name="Putnam N.H."/>
            <person name="Rokhsar D.S."/>
        </authorList>
    </citation>
    <scope>NUCLEOTIDE SEQUENCE</scope>
</reference>
<evidence type="ECO:0000256" key="1">
    <source>
        <dbReference type="SAM" id="MobiDB-lite"/>
    </source>
</evidence>
<dbReference type="EnsemblMetazoa" id="HelroT153467">
    <property type="protein sequence ID" value="HelroP153467"/>
    <property type="gene ID" value="HelroG153467"/>
</dbReference>
<dbReference type="EMBL" id="AMQM01001478">
    <property type="status" value="NOT_ANNOTATED_CDS"/>
    <property type="molecule type" value="Genomic_DNA"/>
</dbReference>
<sequence length="67" mass="7318">IATIAHLLSIPNIILMGDLNAHYSLWYSNIENQRGEALADEIDISDCGTLNQDTPTRLPNNGQPTSP</sequence>
<protein>
    <recommendedName>
        <fullName evidence="2">Endonuclease/exonuclease/phosphatase domain-containing protein</fullName>
    </recommendedName>
</protein>
<feature type="domain" description="Endonuclease/exonuclease/phosphatase" evidence="2">
    <location>
        <begin position="3"/>
        <end position="62"/>
    </location>
</feature>
<dbReference type="HOGENOM" id="CLU_192622_0_0_1"/>
<name>T1EL77_HELRO</name>
<reference evidence="5" key="1">
    <citation type="submission" date="2012-12" db="EMBL/GenBank/DDBJ databases">
        <authorList>
            <person name="Hellsten U."/>
            <person name="Grimwood J."/>
            <person name="Chapman J.A."/>
            <person name="Shapiro H."/>
            <person name="Aerts A."/>
            <person name="Otillar R.P."/>
            <person name="Terry A.Y."/>
            <person name="Boore J.L."/>
            <person name="Simakov O."/>
            <person name="Marletaz F."/>
            <person name="Cho S.-J."/>
            <person name="Edsinger-Gonzales E."/>
            <person name="Havlak P."/>
            <person name="Kuo D.-H."/>
            <person name="Larsson T."/>
            <person name="Lv J."/>
            <person name="Arendt D."/>
            <person name="Savage R."/>
            <person name="Osoegawa K."/>
            <person name="de Jong P."/>
            <person name="Lindberg D.R."/>
            <person name="Seaver E.C."/>
            <person name="Weisblat D.A."/>
            <person name="Putnam N.H."/>
            <person name="Grigoriev I.V."/>
            <person name="Rokhsar D.S."/>
        </authorList>
    </citation>
    <scope>NUCLEOTIDE SEQUENCE</scope>
</reference>
<gene>
    <name evidence="4" type="primary">20197327</name>
    <name evidence="3" type="ORF">HELRODRAFT_153467</name>
</gene>
<dbReference type="InterPro" id="IPR036691">
    <property type="entry name" value="Endo/exonu/phosph_ase_sf"/>
</dbReference>
<evidence type="ECO:0000313" key="3">
    <source>
        <dbReference type="EMBL" id="ESN96755.1"/>
    </source>
</evidence>
<dbReference type="CTD" id="20197327"/>
<dbReference type="Pfam" id="PF14529">
    <property type="entry name" value="Exo_endo_phos_2"/>
    <property type="match status" value="1"/>
</dbReference>
<reference evidence="4" key="3">
    <citation type="submission" date="2015-06" db="UniProtKB">
        <authorList>
            <consortium name="EnsemblMetazoa"/>
        </authorList>
    </citation>
    <scope>IDENTIFICATION</scope>
</reference>
<dbReference type="RefSeq" id="XP_009025867.1">
    <property type="nucleotide sequence ID" value="XM_009027619.1"/>
</dbReference>
<dbReference type="KEGG" id="hro:HELRODRAFT_153467"/>
<dbReference type="InParanoid" id="T1EL77"/>
<dbReference type="GO" id="GO:0003824">
    <property type="term" value="F:catalytic activity"/>
    <property type="evidence" value="ECO:0007669"/>
    <property type="project" value="InterPro"/>
</dbReference>
<dbReference type="OrthoDB" id="421040at2759"/>
<dbReference type="AlphaFoldDB" id="T1EL77"/>
<dbReference type="SUPFAM" id="SSF56219">
    <property type="entry name" value="DNase I-like"/>
    <property type="match status" value="1"/>
</dbReference>
<keyword evidence="5" id="KW-1185">Reference proteome</keyword>
<dbReference type="Gene3D" id="3.60.10.10">
    <property type="entry name" value="Endonuclease/exonuclease/phosphatase"/>
    <property type="match status" value="1"/>
</dbReference>
<evidence type="ECO:0000259" key="2">
    <source>
        <dbReference type="Pfam" id="PF14529"/>
    </source>
</evidence>
<dbReference type="GeneID" id="20197327"/>
<dbReference type="InterPro" id="IPR005135">
    <property type="entry name" value="Endo/exonuclease/phosphatase"/>
</dbReference>
<accession>T1EL77</accession>
<organism evidence="4 5">
    <name type="scientific">Helobdella robusta</name>
    <name type="common">Californian leech</name>
    <dbReference type="NCBI Taxonomy" id="6412"/>
    <lineage>
        <taxon>Eukaryota</taxon>
        <taxon>Metazoa</taxon>
        <taxon>Spiralia</taxon>
        <taxon>Lophotrochozoa</taxon>
        <taxon>Annelida</taxon>
        <taxon>Clitellata</taxon>
        <taxon>Hirudinea</taxon>
        <taxon>Rhynchobdellida</taxon>
        <taxon>Glossiphoniidae</taxon>
        <taxon>Helobdella</taxon>
    </lineage>
</organism>
<dbReference type="Proteomes" id="UP000015101">
    <property type="component" value="Unassembled WGS sequence"/>
</dbReference>